<organism evidence="2">
    <name type="scientific">uncultured Rubrobacteraceae bacterium</name>
    <dbReference type="NCBI Taxonomy" id="349277"/>
    <lineage>
        <taxon>Bacteria</taxon>
        <taxon>Bacillati</taxon>
        <taxon>Actinomycetota</taxon>
        <taxon>Rubrobacteria</taxon>
        <taxon>Rubrobacterales</taxon>
        <taxon>Rubrobacteraceae</taxon>
        <taxon>environmental samples</taxon>
    </lineage>
</organism>
<evidence type="ECO:0000256" key="1">
    <source>
        <dbReference type="SAM" id="Phobius"/>
    </source>
</evidence>
<feature type="transmembrane region" description="Helical" evidence="1">
    <location>
        <begin position="204"/>
        <end position="225"/>
    </location>
</feature>
<dbReference type="EMBL" id="CADCVA010000236">
    <property type="protein sequence ID" value="CAA9424097.1"/>
    <property type="molecule type" value="Genomic_DNA"/>
</dbReference>
<feature type="transmembrane region" description="Helical" evidence="1">
    <location>
        <begin position="126"/>
        <end position="146"/>
    </location>
</feature>
<name>A0A6J4PZK4_9ACTN</name>
<keyword evidence="1" id="KW-0472">Membrane</keyword>
<feature type="transmembrane region" description="Helical" evidence="1">
    <location>
        <begin position="166"/>
        <end position="192"/>
    </location>
</feature>
<feature type="transmembrane region" description="Helical" evidence="1">
    <location>
        <begin position="7"/>
        <end position="29"/>
    </location>
</feature>
<proteinExistence type="predicted"/>
<sequence>MRQLSRLGLSYSLAGAAGMVALILLLPLVGTTAELSPAVRIVAYALVLTPIPLLLHGFLVASSGYATSRLLILGALSAVVGLVSALVASPENLWDGPGFLVLLALCVADLARILAAACVGVSLARYITSVGTVLIVVVVAIASDIFSVFAGPTKALVREDSPLLDFLLLVFPTFGSALGFGLGLSDFIFLALFAATARFLNLRYAATLIGVCCAAFLAVTTGLLLARPLPALPFIAFAFMVVNADLILASLARRR</sequence>
<feature type="transmembrane region" description="Helical" evidence="1">
    <location>
        <begin position="41"/>
        <end position="61"/>
    </location>
</feature>
<keyword evidence="1" id="KW-0812">Transmembrane</keyword>
<accession>A0A6J4PZK4</accession>
<feature type="transmembrane region" description="Helical" evidence="1">
    <location>
        <begin position="231"/>
        <end position="252"/>
    </location>
</feature>
<protein>
    <submittedName>
        <fullName evidence="2">Uncharacterized protein</fullName>
    </submittedName>
</protein>
<keyword evidence="1" id="KW-1133">Transmembrane helix</keyword>
<feature type="transmembrane region" description="Helical" evidence="1">
    <location>
        <begin position="70"/>
        <end position="87"/>
    </location>
</feature>
<evidence type="ECO:0000313" key="2">
    <source>
        <dbReference type="EMBL" id="CAA9424097.1"/>
    </source>
</evidence>
<dbReference type="AlphaFoldDB" id="A0A6J4PZK4"/>
<reference evidence="2" key="1">
    <citation type="submission" date="2020-02" db="EMBL/GenBank/DDBJ databases">
        <authorList>
            <person name="Meier V. D."/>
        </authorList>
    </citation>
    <scope>NUCLEOTIDE SEQUENCE</scope>
    <source>
        <strain evidence="2">AVDCRST_MAG82</strain>
    </source>
</reference>
<feature type="transmembrane region" description="Helical" evidence="1">
    <location>
        <begin position="99"/>
        <end position="119"/>
    </location>
</feature>
<gene>
    <name evidence="2" type="ORF">AVDCRST_MAG82-1648</name>
</gene>